<keyword evidence="2" id="KW-0560">Oxidoreductase</keyword>
<evidence type="ECO:0000313" key="4">
    <source>
        <dbReference type="Proteomes" id="UP000321907"/>
    </source>
</evidence>
<dbReference type="SUPFAM" id="SSF51735">
    <property type="entry name" value="NAD(P)-binding Rossmann-fold domains"/>
    <property type="match status" value="1"/>
</dbReference>
<keyword evidence="4" id="KW-1185">Reference proteome</keyword>
<organism evidence="3 4">
    <name type="scientific">Neolewinella aurantiaca</name>
    <dbReference type="NCBI Taxonomy" id="2602767"/>
    <lineage>
        <taxon>Bacteria</taxon>
        <taxon>Pseudomonadati</taxon>
        <taxon>Bacteroidota</taxon>
        <taxon>Saprospiria</taxon>
        <taxon>Saprospirales</taxon>
        <taxon>Lewinellaceae</taxon>
        <taxon>Neolewinella</taxon>
    </lineage>
</organism>
<name>A0A5C7FSA3_9BACT</name>
<evidence type="ECO:0000313" key="3">
    <source>
        <dbReference type="EMBL" id="TXF89044.1"/>
    </source>
</evidence>
<dbReference type="Proteomes" id="UP000321907">
    <property type="component" value="Unassembled WGS sequence"/>
</dbReference>
<dbReference type="OrthoDB" id="597510at2"/>
<dbReference type="AlphaFoldDB" id="A0A5C7FSA3"/>
<comment type="caution">
    <text evidence="3">The sequence shown here is derived from an EMBL/GenBank/DDBJ whole genome shotgun (WGS) entry which is preliminary data.</text>
</comment>
<dbReference type="PROSITE" id="PS00061">
    <property type="entry name" value="ADH_SHORT"/>
    <property type="match status" value="1"/>
</dbReference>
<dbReference type="InterPro" id="IPR020904">
    <property type="entry name" value="Sc_DH/Rdtase_CS"/>
</dbReference>
<reference evidence="3 4" key="1">
    <citation type="submission" date="2019-08" db="EMBL/GenBank/DDBJ databases">
        <title>Lewinella sp. strain SSH13 Genome sequencing and assembly.</title>
        <authorList>
            <person name="Kim I."/>
        </authorList>
    </citation>
    <scope>NUCLEOTIDE SEQUENCE [LARGE SCALE GENOMIC DNA]</scope>
    <source>
        <strain evidence="3 4">SSH13</strain>
    </source>
</reference>
<proteinExistence type="inferred from homology"/>
<dbReference type="InterPro" id="IPR002347">
    <property type="entry name" value="SDR_fam"/>
</dbReference>
<dbReference type="InterPro" id="IPR036291">
    <property type="entry name" value="NAD(P)-bd_dom_sf"/>
</dbReference>
<dbReference type="EMBL" id="VOXD01000017">
    <property type="protein sequence ID" value="TXF89044.1"/>
    <property type="molecule type" value="Genomic_DNA"/>
</dbReference>
<evidence type="ECO:0000256" key="1">
    <source>
        <dbReference type="ARBA" id="ARBA00006484"/>
    </source>
</evidence>
<dbReference type="Gene3D" id="3.40.50.720">
    <property type="entry name" value="NAD(P)-binding Rossmann-like Domain"/>
    <property type="match status" value="1"/>
</dbReference>
<protein>
    <submittedName>
        <fullName evidence="3">SDR family NAD(P)-dependent oxidoreductase</fullName>
    </submittedName>
</protein>
<gene>
    <name evidence="3" type="ORF">FUA23_12215</name>
</gene>
<dbReference type="RefSeq" id="WP_147931030.1">
    <property type="nucleotide sequence ID" value="NZ_VOXD01000017.1"/>
</dbReference>
<accession>A0A5C7FSA3</accession>
<dbReference type="Pfam" id="PF00106">
    <property type="entry name" value="adh_short"/>
    <property type="match status" value="1"/>
</dbReference>
<evidence type="ECO:0000256" key="2">
    <source>
        <dbReference type="ARBA" id="ARBA00023002"/>
    </source>
</evidence>
<dbReference type="GO" id="GO:0016491">
    <property type="term" value="F:oxidoreductase activity"/>
    <property type="evidence" value="ECO:0007669"/>
    <property type="project" value="UniProtKB-KW"/>
</dbReference>
<comment type="similarity">
    <text evidence="1">Belongs to the short-chain dehydrogenases/reductases (SDR) family.</text>
</comment>
<dbReference type="PANTHER" id="PTHR24320">
    <property type="entry name" value="RETINOL DEHYDROGENASE"/>
    <property type="match status" value="1"/>
</dbReference>
<dbReference type="PANTHER" id="PTHR24320:SF148">
    <property type="entry name" value="NAD(P)-BINDING ROSSMANN-FOLD SUPERFAMILY PROTEIN"/>
    <property type="match status" value="1"/>
</dbReference>
<sequence length="275" mass="29195">MIKTIFITGSTDGIGLLAAKKLAAAGFNIILHGRNARKLDAVKVEVSKESAGGSISGYVADLSDLKAVGEMAEAVISDHPKIDALINNAGVLLADSPRDENGLDIRFTVNFLAPVLLTRKLLPALKAADAPRVISLSSAAQSPVSIAALQGSVALADQAAYAQSKLALTIWNSAMAAQYGDIVFIAVNPGSLLNTKMVKEAYGKHWAPADKGADILIDLVTDNKHLSKTGAYFDNDRGSYSRAHPDAYDQDTIDELMQVTDQLLNTFYSCPGRPR</sequence>
<dbReference type="PRINTS" id="PR00081">
    <property type="entry name" value="GDHRDH"/>
</dbReference>